<name>A0A3B1CFC6_9ZZZZ</name>
<evidence type="ECO:0000313" key="1">
    <source>
        <dbReference type="EMBL" id="VAX25271.1"/>
    </source>
</evidence>
<protein>
    <submittedName>
        <fullName evidence="1">Uncharacterized protein</fullName>
    </submittedName>
</protein>
<reference evidence="1" key="1">
    <citation type="submission" date="2018-06" db="EMBL/GenBank/DDBJ databases">
        <authorList>
            <person name="Zhirakovskaya E."/>
        </authorList>
    </citation>
    <scope>NUCLEOTIDE SEQUENCE</scope>
</reference>
<organism evidence="1">
    <name type="scientific">hydrothermal vent metagenome</name>
    <dbReference type="NCBI Taxonomy" id="652676"/>
    <lineage>
        <taxon>unclassified sequences</taxon>
        <taxon>metagenomes</taxon>
        <taxon>ecological metagenomes</taxon>
    </lineage>
</organism>
<feature type="non-terminal residue" evidence="1">
    <location>
        <position position="164"/>
    </location>
</feature>
<accession>A0A3B1CFC6</accession>
<proteinExistence type="predicted"/>
<dbReference type="EMBL" id="UOGB01000325">
    <property type="protein sequence ID" value="VAX25271.1"/>
    <property type="molecule type" value="Genomic_DNA"/>
</dbReference>
<sequence>MSQDYLHTLINYQSCYFEILNEFFISCTGKTHLEFSSLDRFSKEVNRMGEKIKSNGKRQYDVQVAYPKLEEKLKKLYTEEGEAAYKAAQNLDACKLNLGGSSRFLATQLNATRKAILYSDTVLIPDPVMPWLEKNRDEEAFQHVYPLQAAFFVLHLFDLLGNEF</sequence>
<gene>
    <name evidence="1" type="ORF">MNBD_NITROSPINAE03-371</name>
</gene>
<dbReference type="AlphaFoldDB" id="A0A3B1CFC6"/>